<keyword evidence="1" id="KW-0175">Coiled coil</keyword>
<accession>A0A382T2G3</accession>
<dbReference type="EMBL" id="UINC01132959">
    <property type="protein sequence ID" value="SVD15598.1"/>
    <property type="molecule type" value="Genomic_DNA"/>
</dbReference>
<name>A0A382T2G3_9ZZZZ</name>
<dbReference type="AlphaFoldDB" id="A0A382T2G3"/>
<organism evidence="2">
    <name type="scientific">marine metagenome</name>
    <dbReference type="NCBI Taxonomy" id="408172"/>
    <lineage>
        <taxon>unclassified sequences</taxon>
        <taxon>metagenomes</taxon>
        <taxon>ecological metagenomes</taxon>
    </lineage>
</organism>
<feature type="coiled-coil region" evidence="1">
    <location>
        <begin position="72"/>
        <end position="99"/>
    </location>
</feature>
<gene>
    <name evidence="2" type="ORF">METZ01_LOCUS368452</name>
</gene>
<evidence type="ECO:0000313" key="2">
    <source>
        <dbReference type="EMBL" id="SVD15598.1"/>
    </source>
</evidence>
<sequence length="170" mass="19973">GQLNGFFTLNNQFFHYARGYHLKHPELTPDFVAGREDIAAFRAYAEKREFEYVSEAEAHVQELDKVAEGEEYKKLEKPLNRLIDEIDKIEEKHWDENEELIAWRLTFDILEKSFDLQAAEAYNVTVDPQVEEARRVIADPTEYEMWFEKREIGVQQDDSIAQEDAGDDVQ</sequence>
<proteinExistence type="predicted"/>
<protein>
    <submittedName>
        <fullName evidence="2">Uncharacterized protein</fullName>
    </submittedName>
</protein>
<reference evidence="2" key="1">
    <citation type="submission" date="2018-05" db="EMBL/GenBank/DDBJ databases">
        <authorList>
            <person name="Lanie J.A."/>
            <person name="Ng W.-L."/>
            <person name="Kazmierczak K.M."/>
            <person name="Andrzejewski T.M."/>
            <person name="Davidsen T.M."/>
            <person name="Wayne K.J."/>
            <person name="Tettelin H."/>
            <person name="Glass J.I."/>
            <person name="Rusch D."/>
            <person name="Podicherti R."/>
            <person name="Tsui H.-C.T."/>
            <person name="Winkler M.E."/>
        </authorList>
    </citation>
    <scope>NUCLEOTIDE SEQUENCE</scope>
</reference>
<feature type="non-terminal residue" evidence="2">
    <location>
        <position position="1"/>
    </location>
</feature>
<evidence type="ECO:0000256" key="1">
    <source>
        <dbReference type="SAM" id="Coils"/>
    </source>
</evidence>